<feature type="transmembrane region" description="Helical" evidence="1">
    <location>
        <begin position="6"/>
        <end position="28"/>
    </location>
</feature>
<keyword evidence="1" id="KW-1133">Transmembrane helix</keyword>
<gene>
    <name evidence="2" type="ORF">M5J20_10870</name>
</gene>
<keyword evidence="3" id="KW-1185">Reference proteome</keyword>
<protein>
    <submittedName>
        <fullName evidence="2">Uncharacterized protein</fullName>
    </submittedName>
</protein>
<evidence type="ECO:0000313" key="3">
    <source>
        <dbReference type="Proteomes" id="UP001204000"/>
    </source>
</evidence>
<keyword evidence="1" id="KW-0472">Membrane</keyword>
<accession>A0ABT1G3W3</accession>
<evidence type="ECO:0000313" key="2">
    <source>
        <dbReference type="EMBL" id="MCP1388676.1"/>
    </source>
</evidence>
<dbReference type="EMBL" id="JAMFTQ010000021">
    <property type="protein sequence ID" value="MCP1388676.1"/>
    <property type="molecule type" value="Genomic_DNA"/>
</dbReference>
<dbReference type="Proteomes" id="UP001204000">
    <property type="component" value="Unassembled WGS sequence"/>
</dbReference>
<proteinExistence type="predicted"/>
<feature type="transmembrane region" description="Helical" evidence="1">
    <location>
        <begin position="35"/>
        <end position="59"/>
    </location>
</feature>
<evidence type="ECO:0000256" key="1">
    <source>
        <dbReference type="SAM" id="Phobius"/>
    </source>
</evidence>
<sequence length="63" mass="6361">MIGTTTILGIVSIFIGFALFAGAFMATLKGRKGLAVGLGATAFVFITFIPVGLALFGAVPNPT</sequence>
<keyword evidence="1" id="KW-0812">Transmembrane</keyword>
<organism evidence="2 3">
    <name type="scientific">Corynebacterium stercoris</name>
    <dbReference type="NCBI Taxonomy" id="2943490"/>
    <lineage>
        <taxon>Bacteria</taxon>
        <taxon>Bacillati</taxon>
        <taxon>Actinomycetota</taxon>
        <taxon>Actinomycetes</taxon>
        <taxon>Mycobacteriales</taxon>
        <taxon>Corynebacteriaceae</taxon>
        <taxon>Corynebacterium</taxon>
    </lineage>
</organism>
<comment type="caution">
    <text evidence="2">The sequence shown here is derived from an EMBL/GenBank/DDBJ whole genome shotgun (WGS) entry which is preliminary data.</text>
</comment>
<name>A0ABT1G3W3_9CORY</name>
<dbReference type="RefSeq" id="WP_253579506.1">
    <property type="nucleotide sequence ID" value="NZ_JAMFTQ010000021.1"/>
</dbReference>
<reference evidence="2" key="1">
    <citation type="submission" date="2022-05" db="EMBL/GenBank/DDBJ databases">
        <title>Corynebacterium sp. TA-R-1 sp. nov., isolated from human feces.</title>
        <authorList>
            <person name="Shamsuzzaman M."/>
            <person name="Dahal R.H."/>
        </authorList>
    </citation>
    <scope>NUCLEOTIDE SEQUENCE</scope>
    <source>
        <strain evidence="2">TA-R-1</strain>
    </source>
</reference>